<sequence>MSFESNMFPGISQLISAKRAPIIFRPFIGSPEQLVVGVVTYCANGMHIERANRLERLSCLFGEEIAGAVLAIEVALDQISETAEVDLLSMELIADSSVSAVSIGTSHGCQGKDLKQMAVAWLSAMSALYVAIDDTDAGNYISLGKVVRLEVENSKERLPGLILEYVSTKRPSIRNAFSDEIRDGKLRRRTGAHGIIDFSGNKIVANFGTLNAQNHASSIDRIKRNGI</sequence>
<protein>
    <submittedName>
        <fullName evidence="1">Uncharacterized protein</fullName>
    </submittedName>
</protein>
<gene>
    <name evidence="1" type="ORF">HED55_15020</name>
</gene>
<accession>A0ABX1DMQ7</accession>
<organism evidence="1 2">
    <name type="scientific">Brucella haematophila</name>
    <dbReference type="NCBI Taxonomy" id="419474"/>
    <lineage>
        <taxon>Bacteria</taxon>
        <taxon>Pseudomonadati</taxon>
        <taxon>Pseudomonadota</taxon>
        <taxon>Alphaproteobacteria</taxon>
        <taxon>Hyphomicrobiales</taxon>
        <taxon>Brucellaceae</taxon>
        <taxon>Brucella/Ochrobactrum group</taxon>
        <taxon>Brucella</taxon>
    </lineage>
</organism>
<evidence type="ECO:0000313" key="1">
    <source>
        <dbReference type="EMBL" id="NKC04081.1"/>
    </source>
</evidence>
<evidence type="ECO:0000313" key="2">
    <source>
        <dbReference type="Proteomes" id="UP000704467"/>
    </source>
</evidence>
<proteinExistence type="predicted"/>
<reference evidence="1 2" key="1">
    <citation type="submission" date="2020-03" db="EMBL/GenBank/DDBJ databases">
        <title>Whole genome sequencing of clinical and environmental type strains of Ochrobactrum.</title>
        <authorList>
            <person name="Dharne M."/>
        </authorList>
    </citation>
    <scope>NUCLEOTIDE SEQUENCE [LARGE SCALE GENOMIC DNA]</scope>
    <source>
        <strain evidence="1 2">CIP 109452</strain>
    </source>
</reference>
<comment type="caution">
    <text evidence="1">The sequence shown here is derived from an EMBL/GenBank/DDBJ whole genome shotgun (WGS) entry which is preliminary data.</text>
</comment>
<dbReference type="EMBL" id="JAAVLN010000002">
    <property type="protein sequence ID" value="NKC04081.1"/>
    <property type="molecule type" value="Genomic_DNA"/>
</dbReference>
<name>A0ABX1DMQ7_9HYPH</name>
<dbReference type="Proteomes" id="UP000704467">
    <property type="component" value="Unassembled WGS sequence"/>
</dbReference>
<keyword evidence="2" id="KW-1185">Reference proteome</keyword>